<keyword evidence="4" id="KW-1003">Cell membrane</keyword>
<evidence type="ECO:0000256" key="1">
    <source>
        <dbReference type="ARBA" id="ARBA00004251"/>
    </source>
</evidence>
<evidence type="ECO:0000256" key="2">
    <source>
        <dbReference type="ARBA" id="ARBA00021200"/>
    </source>
</evidence>
<evidence type="ECO:0000256" key="5">
    <source>
        <dbReference type="ARBA" id="ARBA00022692"/>
    </source>
</evidence>
<dbReference type="GO" id="GO:0015031">
    <property type="term" value="P:protein transport"/>
    <property type="evidence" value="ECO:0007669"/>
    <property type="project" value="UniProtKB-KW"/>
</dbReference>
<keyword evidence="8 10" id="KW-1133">Transmembrane helix</keyword>
<keyword evidence="7" id="KW-0653">Protein transport</keyword>
<reference evidence="12" key="1">
    <citation type="submission" date="2022-11" db="UniProtKB">
        <authorList>
            <consortium name="WormBaseParasite"/>
        </authorList>
    </citation>
    <scope>IDENTIFICATION</scope>
</reference>
<dbReference type="InterPro" id="IPR026112">
    <property type="entry name" value="AMN"/>
</dbReference>
<proteinExistence type="predicted"/>
<organism evidence="11 12">
    <name type="scientific">Setaria digitata</name>
    <dbReference type="NCBI Taxonomy" id="48799"/>
    <lineage>
        <taxon>Eukaryota</taxon>
        <taxon>Metazoa</taxon>
        <taxon>Ecdysozoa</taxon>
        <taxon>Nematoda</taxon>
        <taxon>Chromadorea</taxon>
        <taxon>Rhabditida</taxon>
        <taxon>Spirurina</taxon>
        <taxon>Spiruromorpha</taxon>
        <taxon>Filarioidea</taxon>
        <taxon>Setariidae</taxon>
        <taxon>Setaria</taxon>
    </lineage>
</organism>
<dbReference type="PANTHER" id="PTHR14995">
    <property type="entry name" value="AMNIONLESS"/>
    <property type="match status" value="1"/>
</dbReference>
<evidence type="ECO:0000256" key="9">
    <source>
        <dbReference type="ARBA" id="ARBA00023136"/>
    </source>
</evidence>
<keyword evidence="5 10" id="KW-0812">Transmembrane</keyword>
<dbReference type="Pfam" id="PF14828">
    <property type="entry name" value="Amnionless"/>
    <property type="match status" value="1"/>
</dbReference>
<evidence type="ECO:0000313" key="11">
    <source>
        <dbReference type="Proteomes" id="UP000887581"/>
    </source>
</evidence>
<dbReference type="AlphaFoldDB" id="A0A915Q7N2"/>
<evidence type="ECO:0000256" key="4">
    <source>
        <dbReference type="ARBA" id="ARBA00022475"/>
    </source>
</evidence>
<feature type="transmembrane region" description="Helical" evidence="10">
    <location>
        <begin position="21"/>
        <end position="41"/>
    </location>
</feature>
<dbReference type="PANTHER" id="PTHR14995:SF2">
    <property type="entry name" value="PROTEIN AMNIONLESS"/>
    <property type="match status" value="1"/>
</dbReference>
<sequence length="204" mass="23583">MHFHCQYGITIRTRKLQMQGVLRNISTLFLLLHVQCLTYIFRRTNVLEEKEYWEEKIIPCGNDYIQFDEEKITTILIASDLHSQTIDLPKNGILFFSEKMELGKLGNWQCKKRQNAKEVYFKQNPSLGFYNGSNWVISKKAKLWRPALHALQVPSSEDTAIIPTNSGARVLIENFITVGELILAGRKLVVKEDGRVMKCLYDTS</sequence>
<evidence type="ECO:0000256" key="10">
    <source>
        <dbReference type="SAM" id="Phobius"/>
    </source>
</evidence>
<comment type="subcellular location">
    <subcellularLocation>
        <location evidence="1">Cell membrane</location>
        <topology evidence="1">Single-pass type I membrane protein</topology>
    </subcellularLocation>
</comment>
<keyword evidence="3" id="KW-0813">Transport</keyword>
<evidence type="ECO:0000256" key="7">
    <source>
        <dbReference type="ARBA" id="ARBA00022927"/>
    </source>
</evidence>
<evidence type="ECO:0000256" key="8">
    <source>
        <dbReference type="ARBA" id="ARBA00022989"/>
    </source>
</evidence>
<dbReference type="WBParaSite" id="sdigi.contig83.g3903.t1">
    <property type="protein sequence ID" value="sdigi.contig83.g3903.t1"/>
    <property type="gene ID" value="sdigi.contig83.g3903"/>
</dbReference>
<dbReference type="Proteomes" id="UP000887581">
    <property type="component" value="Unplaced"/>
</dbReference>
<protein>
    <recommendedName>
        <fullName evidence="2">Protein amnionless</fullName>
    </recommendedName>
</protein>
<evidence type="ECO:0000256" key="3">
    <source>
        <dbReference type="ARBA" id="ARBA00022448"/>
    </source>
</evidence>
<dbReference type="GO" id="GO:0030139">
    <property type="term" value="C:endocytic vesicle"/>
    <property type="evidence" value="ECO:0007669"/>
    <property type="project" value="TreeGrafter"/>
</dbReference>
<evidence type="ECO:0000256" key="6">
    <source>
        <dbReference type="ARBA" id="ARBA00022729"/>
    </source>
</evidence>
<keyword evidence="11" id="KW-1185">Reference proteome</keyword>
<keyword evidence="6" id="KW-0732">Signal</keyword>
<evidence type="ECO:0000313" key="12">
    <source>
        <dbReference type="WBParaSite" id="sdigi.contig83.g3903.t1"/>
    </source>
</evidence>
<dbReference type="GO" id="GO:0016324">
    <property type="term" value="C:apical plasma membrane"/>
    <property type="evidence" value="ECO:0007669"/>
    <property type="project" value="TreeGrafter"/>
</dbReference>
<name>A0A915Q7N2_9BILA</name>
<dbReference type="GO" id="GO:0006898">
    <property type="term" value="P:receptor-mediated endocytosis"/>
    <property type="evidence" value="ECO:0007669"/>
    <property type="project" value="TreeGrafter"/>
</dbReference>
<accession>A0A915Q7N2</accession>
<keyword evidence="9 10" id="KW-0472">Membrane</keyword>